<reference evidence="1" key="1">
    <citation type="journal article" date="2015" name="Nature">
        <title>Complex archaea that bridge the gap between prokaryotes and eukaryotes.</title>
        <authorList>
            <person name="Spang A."/>
            <person name="Saw J.H."/>
            <person name="Jorgensen S.L."/>
            <person name="Zaremba-Niedzwiedzka K."/>
            <person name="Martijn J."/>
            <person name="Lind A.E."/>
            <person name="van Eijk R."/>
            <person name="Schleper C."/>
            <person name="Guy L."/>
            <person name="Ettema T.J."/>
        </authorList>
    </citation>
    <scope>NUCLEOTIDE SEQUENCE</scope>
</reference>
<evidence type="ECO:0000313" key="1">
    <source>
        <dbReference type="EMBL" id="KKK59166.1"/>
    </source>
</evidence>
<dbReference type="EMBL" id="LAZR01063614">
    <property type="protein sequence ID" value="KKK59166.1"/>
    <property type="molecule type" value="Genomic_DNA"/>
</dbReference>
<organism evidence="1">
    <name type="scientific">marine sediment metagenome</name>
    <dbReference type="NCBI Taxonomy" id="412755"/>
    <lineage>
        <taxon>unclassified sequences</taxon>
        <taxon>metagenomes</taxon>
        <taxon>ecological metagenomes</taxon>
    </lineage>
</organism>
<name>A0A0F8ZGM9_9ZZZZ</name>
<comment type="caution">
    <text evidence="1">The sequence shown here is derived from an EMBL/GenBank/DDBJ whole genome shotgun (WGS) entry which is preliminary data.</text>
</comment>
<proteinExistence type="predicted"/>
<gene>
    <name evidence="1" type="ORF">LCGC14_3037070</name>
</gene>
<protein>
    <submittedName>
        <fullName evidence="1">Uncharacterized protein</fullName>
    </submittedName>
</protein>
<sequence>MSKPMTPERAKRIRLSIETGEICHADIYECLDEIERLQAPL</sequence>
<accession>A0A0F8ZGM9</accession>
<feature type="non-terminal residue" evidence="1">
    <location>
        <position position="41"/>
    </location>
</feature>
<dbReference type="AlphaFoldDB" id="A0A0F8ZGM9"/>